<evidence type="ECO:0000256" key="8">
    <source>
        <dbReference type="ARBA" id="ARBA00023146"/>
    </source>
</evidence>
<dbReference type="Gene3D" id="1.10.730.20">
    <property type="match status" value="1"/>
</dbReference>
<dbReference type="InterPro" id="IPR013155">
    <property type="entry name" value="M/V/L/I-tRNA-synth_anticd-bd"/>
</dbReference>
<evidence type="ECO:0000256" key="11">
    <source>
        <dbReference type="ARBA" id="ARBA00068280"/>
    </source>
</evidence>
<dbReference type="NCBIfam" id="TIGR00392">
    <property type="entry name" value="ileS"/>
    <property type="match status" value="1"/>
</dbReference>
<gene>
    <name evidence="15" type="ORF">GOMPHAMPRED_000979</name>
</gene>
<dbReference type="Pfam" id="PF00133">
    <property type="entry name" value="tRNA-synt_1"/>
    <property type="match status" value="1"/>
</dbReference>
<dbReference type="Gene3D" id="3.90.740.10">
    <property type="entry name" value="Valyl/Leucyl/Isoleucyl-tRNA synthetase, editing domain"/>
    <property type="match status" value="1"/>
</dbReference>
<comment type="subcellular location">
    <subcellularLocation>
        <location evidence="1">Mitochondrion</location>
    </subcellularLocation>
</comment>
<evidence type="ECO:0000259" key="13">
    <source>
        <dbReference type="Pfam" id="PF00133"/>
    </source>
</evidence>
<evidence type="ECO:0000256" key="9">
    <source>
        <dbReference type="ARBA" id="ARBA00032665"/>
    </source>
</evidence>
<dbReference type="PROSITE" id="PS00178">
    <property type="entry name" value="AA_TRNA_LIGASE_I"/>
    <property type="match status" value="1"/>
</dbReference>
<evidence type="ECO:0000256" key="1">
    <source>
        <dbReference type="ARBA" id="ARBA00004173"/>
    </source>
</evidence>
<keyword evidence="6 12" id="KW-0067">ATP-binding</keyword>
<dbReference type="GO" id="GO:0002161">
    <property type="term" value="F:aminoacyl-tRNA deacylase activity"/>
    <property type="evidence" value="ECO:0007669"/>
    <property type="project" value="InterPro"/>
</dbReference>
<evidence type="ECO:0000256" key="2">
    <source>
        <dbReference type="ARBA" id="ARBA00005594"/>
    </source>
</evidence>
<dbReference type="Gene3D" id="3.40.50.620">
    <property type="entry name" value="HUPs"/>
    <property type="match status" value="2"/>
</dbReference>
<sequence>MSRDKDQVTKRMPASWASKTLRLPKSLLPHRASDANLPGYLQAVTHDLYTWQREHGKGRFILHDGPPYANGDLHIGHALNKILKDITCRYQVSNGRQVDFRPGFDCHGLPIELKALQKQKELGNMPDGQALSTVEIRKIARESASNTVKLQKERFKEWAIMADWQNTWCTMDKDYEIRQLETFKLMIGNGQIYRRLKPVYWSPSTKTALAEAELEYNSDHRSTAAYVKFPLHEIPKVVRDMLPANQGLIAAAIWTTTPWTLPANRAIAVKRNMEYLVAQTEFHGVLVVSSSRLADFESFCPVLSILGKISGQELVGATYLHPFRSTTNGPQPIVHADFVTDESGTGLVHVAPGHGMDDYKLCQEHGIELLAPVDDAGLFTAEAFPGSDILTGKDVLGAGNKLILNIFQSANMLLHTHTYRHKYPYDWRSKKPVIIRATRQWFADLSGIKDTALEALANVKFVPSGSFDRLSSFIKSRSEWCISRQRVWGVPIPALYDQSGEAIMTTQSISHIISMIKERGIDAWWSDDPTEPAWVDPSLRMQGPFTRGKDTMDVWFDSGTSWNEMRSERGEDAGPIADIYLEGTDQHRGWFQSSLLTKVAQLTSMGHRAAQAPFKTLITHGFTLDSKGKKMSKSEGNVVSPAQIMDGTLLPPLKRKDQKNGQDKRVLYDGMGPDALRLWVASSDLTHDALIGEPLLKAINGFLAKLRVTYKLLTGLLDTYDFAHKVQFNELCGLDRLAVLQSRKMREAADSAYQEYAYHRVVSAINTYVGADLSAFYIESIKDRCYVDADYSKSRTHAQAVLWEIYRNLSHVLSPITPLLVAEVRDYLPTQLQDYDPFRSLSEDRYTSIQGICEDPDLEAIFNPNKGASIHRIWDAIKQLQESARSEKLMGSSLGCDVTIHLPAISSFDSHGQLLLRILHQLSPELADLFVVSKVTLTSTDPNQPPLAPIIQASEWTKQTTILIPSTASTENSPIEINISAPKQLKCIRCWKYTVPKEIFASASQLASDSNSSSDSDTSVPASPLAKLDVNTTQLEEPVCRRCLGVLEGLRTAEPDVHGDLFNGRPGIAQAAAACRDGGGLDREDIKLWDWNWDFDGNKKTKRTDLSD</sequence>
<dbReference type="Proteomes" id="UP000664169">
    <property type="component" value="Unassembled WGS sequence"/>
</dbReference>
<dbReference type="Pfam" id="PF08264">
    <property type="entry name" value="Anticodon_1"/>
    <property type="match status" value="1"/>
</dbReference>
<dbReference type="OrthoDB" id="10264412at2759"/>
<dbReference type="InterPro" id="IPR009080">
    <property type="entry name" value="tRNAsynth_Ia_anticodon-bd"/>
</dbReference>
<dbReference type="FunFam" id="3.40.50.620:FF:000111">
    <property type="entry name" value="Mitochondrial isoleucyl-tRNA synthetase"/>
    <property type="match status" value="1"/>
</dbReference>
<evidence type="ECO:0000256" key="4">
    <source>
        <dbReference type="ARBA" id="ARBA00022598"/>
    </source>
</evidence>
<dbReference type="InterPro" id="IPR050081">
    <property type="entry name" value="Ile-tRNA_ligase"/>
</dbReference>
<dbReference type="GO" id="GO:0006428">
    <property type="term" value="P:isoleucyl-tRNA aminoacylation"/>
    <property type="evidence" value="ECO:0007669"/>
    <property type="project" value="InterPro"/>
</dbReference>
<dbReference type="GO" id="GO:0005524">
    <property type="term" value="F:ATP binding"/>
    <property type="evidence" value="ECO:0007669"/>
    <property type="project" value="UniProtKB-KW"/>
</dbReference>
<dbReference type="InterPro" id="IPR002301">
    <property type="entry name" value="Ile-tRNA-ligase"/>
</dbReference>
<dbReference type="PANTHER" id="PTHR42765:SF1">
    <property type="entry name" value="ISOLEUCINE--TRNA LIGASE, MITOCHONDRIAL"/>
    <property type="match status" value="1"/>
</dbReference>
<dbReference type="Gene3D" id="1.10.10.830">
    <property type="entry name" value="Ile-tRNA synthetase CP2 domain-like"/>
    <property type="match status" value="1"/>
</dbReference>
<dbReference type="PANTHER" id="PTHR42765">
    <property type="entry name" value="SOLEUCYL-TRNA SYNTHETASE"/>
    <property type="match status" value="1"/>
</dbReference>
<dbReference type="GO" id="GO:0004822">
    <property type="term" value="F:isoleucine-tRNA ligase activity"/>
    <property type="evidence" value="ECO:0007669"/>
    <property type="project" value="UniProtKB-EC"/>
</dbReference>
<evidence type="ECO:0000259" key="14">
    <source>
        <dbReference type="Pfam" id="PF08264"/>
    </source>
</evidence>
<organism evidence="15 16">
    <name type="scientific">Gomphillus americanus</name>
    <dbReference type="NCBI Taxonomy" id="1940652"/>
    <lineage>
        <taxon>Eukaryota</taxon>
        <taxon>Fungi</taxon>
        <taxon>Dikarya</taxon>
        <taxon>Ascomycota</taxon>
        <taxon>Pezizomycotina</taxon>
        <taxon>Lecanoromycetes</taxon>
        <taxon>OSLEUM clade</taxon>
        <taxon>Ostropomycetidae</taxon>
        <taxon>Ostropales</taxon>
        <taxon>Graphidaceae</taxon>
        <taxon>Gomphilloideae</taxon>
        <taxon>Gomphillus</taxon>
    </lineage>
</organism>
<evidence type="ECO:0000313" key="15">
    <source>
        <dbReference type="EMBL" id="CAF9916382.1"/>
    </source>
</evidence>
<dbReference type="InterPro" id="IPR014729">
    <property type="entry name" value="Rossmann-like_a/b/a_fold"/>
</dbReference>
<comment type="similarity">
    <text evidence="2 12">Belongs to the class-I aminoacyl-tRNA synthetase family.</text>
</comment>
<evidence type="ECO:0000313" key="16">
    <source>
        <dbReference type="Proteomes" id="UP000664169"/>
    </source>
</evidence>
<evidence type="ECO:0000256" key="6">
    <source>
        <dbReference type="ARBA" id="ARBA00022840"/>
    </source>
</evidence>
<proteinExistence type="inferred from homology"/>
<dbReference type="GO" id="GO:0032543">
    <property type="term" value="P:mitochondrial translation"/>
    <property type="evidence" value="ECO:0007669"/>
    <property type="project" value="TreeGrafter"/>
</dbReference>
<accession>A0A8H3F5I7</accession>
<dbReference type="EMBL" id="CAJPDQ010000011">
    <property type="protein sequence ID" value="CAF9916382.1"/>
    <property type="molecule type" value="Genomic_DNA"/>
</dbReference>
<feature type="domain" description="Aminoacyl-tRNA synthetase class Ia" evidence="13">
    <location>
        <begin position="52"/>
        <end position="688"/>
    </location>
</feature>
<reference evidence="15" key="1">
    <citation type="submission" date="2021-03" db="EMBL/GenBank/DDBJ databases">
        <authorList>
            <person name="Tagirdzhanova G."/>
        </authorList>
    </citation>
    <scope>NUCLEOTIDE SEQUENCE</scope>
</reference>
<dbReference type="InterPro" id="IPR009008">
    <property type="entry name" value="Val/Leu/Ile-tRNA-synth_edit"/>
</dbReference>
<comment type="catalytic activity">
    <reaction evidence="10">
        <text>tRNA(Ile) + L-isoleucine + ATP = L-isoleucyl-tRNA(Ile) + AMP + diphosphate</text>
        <dbReference type="Rhea" id="RHEA:11060"/>
        <dbReference type="Rhea" id="RHEA-COMP:9666"/>
        <dbReference type="Rhea" id="RHEA-COMP:9695"/>
        <dbReference type="ChEBI" id="CHEBI:30616"/>
        <dbReference type="ChEBI" id="CHEBI:33019"/>
        <dbReference type="ChEBI" id="CHEBI:58045"/>
        <dbReference type="ChEBI" id="CHEBI:78442"/>
        <dbReference type="ChEBI" id="CHEBI:78528"/>
        <dbReference type="ChEBI" id="CHEBI:456215"/>
        <dbReference type="EC" id="6.1.1.5"/>
    </reaction>
</comment>
<keyword evidence="4 12" id="KW-0436">Ligase</keyword>
<keyword evidence="5 12" id="KW-0547">Nucleotide-binding</keyword>
<keyword evidence="8 12" id="KW-0030">Aminoacyl-tRNA synthetase</keyword>
<protein>
    <recommendedName>
        <fullName evidence="11">Isoleucine--tRNA ligase, mitochondrial</fullName>
        <ecNumber evidence="3">6.1.1.5</ecNumber>
    </recommendedName>
    <alternativeName>
        <fullName evidence="9">Isoleucyl-tRNA synthetase</fullName>
    </alternativeName>
</protein>
<dbReference type="GO" id="GO:0005739">
    <property type="term" value="C:mitochondrion"/>
    <property type="evidence" value="ECO:0007669"/>
    <property type="project" value="UniProtKB-SubCell"/>
</dbReference>
<dbReference type="SUPFAM" id="SSF52374">
    <property type="entry name" value="Nucleotidylyl transferase"/>
    <property type="match status" value="1"/>
</dbReference>
<dbReference type="AlphaFoldDB" id="A0A8H3F5I7"/>
<comment type="caution">
    <text evidence="15">The sequence shown here is derived from an EMBL/GenBank/DDBJ whole genome shotgun (WGS) entry which is preliminary data.</text>
</comment>
<feature type="domain" description="Methionyl/Valyl/Leucyl/Isoleucyl-tRNA synthetase anticodon-binding" evidence="14">
    <location>
        <begin position="744"/>
        <end position="899"/>
    </location>
</feature>
<evidence type="ECO:0000256" key="3">
    <source>
        <dbReference type="ARBA" id="ARBA00013165"/>
    </source>
</evidence>
<dbReference type="SUPFAM" id="SSF50677">
    <property type="entry name" value="ValRS/IleRS/LeuRS editing domain"/>
    <property type="match status" value="1"/>
</dbReference>
<evidence type="ECO:0000256" key="10">
    <source>
        <dbReference type="ARBA" id="ARBA00048359"/>
    </source>
</evidence>
<dbReference type="InterPro" id="IPR001412">
    <property type="entry name" value="aa-tRNA-synth_I_CS"/>
</dbReference>
<dbReference type="SUPFAM" id="SSF47323">
    <property type="entry name" value="Anticodon-binding domain of a subclass of class I aminoacyl-tRNA synthetases"/>
    <property type="match status" value="1"/>
</dbReference>
<keyword evidence="7 12" id="KW-0648">Protein biosynthesis</keyword>
<dbReference type="InterPro" id="IPR002300">
    <property type="entry name" value="aa-tRNA-synth_Ia"/>
</dbReference>
<evidence type="ECO:0000256" key="5">
    <source>
        <dbReference type="ARBA" id="ARBA00022741"/>
    </source>
</evidence>
<evidence type="ECO:0000256" key="7">
    <source>
        <dbReference type="ARBA" id="ARBA00022917"/>
    </source>
</evidence>
<dbReference type="PRINTS" id="PR00984">
    <property type="entry name" value="TRNASYNTHILE"/>
</dbReference>
<name>A0A8H3F5I7_9LECA</name>
<evidence type="ECO:0000256" key="12">
    <source>
        <dbReference type="RuleBase" id="RU363035"/>
    </source>
</evidence>
<dbReference type="EC" id="6.1.1.5" evidence="3"/>
<keyword evidence="16" id="KW-1185">Reference proteome</keyword>